<evidence type="ECO:0000313" key="3">
    <source>
        <dbReference type="EMBL" id="TVT50051.1"/>
    </source>
</evidence>
<dbReference type="InterPro" id="IPR036163">
    <property type="entry name" value="HMA_dom_sf"/>
</dbReference>
<accession>A0A558CMP8</accession>
<evidence type="ECO:0000259" key="2">
    <source>
        <dbReference type="PROSITE" id="PS50846"/>
    </source>
</evidence>
<dbReference type="InterPro" id="IPR006121">
    <property type="entry name" value="HMA_dom"/>
</dbReference>
<dbReference type="Proteomes" id="UP000317355">
    <property type="component" value="Unassembled WGS sequence"/>
</dbReference>
<dbReference type="Gene3D" id="3.30.70.100">
    <property type="match status" value="1"/>
</dbReference>
<proteinExistence type="predicted"/>
<protein>
    <recommendedName>
        <fullName evidence="2">HMA domain-containing protein</fullName>
    </recommendedName>
</protein>
<evidence type="ECO:0000313" key="4">
    <source>
        <dbReference type="Proteomes" id="UP000317355"/>
    </source>
</evidence>
<name>A0A558CMP8_9GAMM</name>
<dbReference type="SUPFAM" id="SSF55008">
    <property type="entry name" value="HMA, heavy metal-associated domain"/>
    <property type="match status" value="1"/>
</dbReference>
<sequence length="129" mass="14759">MSRDQFITMRGAWDTRHWISVPGLSHQADALQLEESLSALRGMTRVIAYPNKQKIRVTYDQTQLDYQQVLEQLESIGFPAATGWWSLRKADWFQYLDQTARENARAPEPPCCSNPRGMGGKNESAKRSN</sequence>
<dbReference type="EMBL" id="VMRY01000112">
    <property type="protein sequence ID" value="TVT50051.1"/>
    <property type="molecule type" value="Genomic_DNA"/>
</dbReference>
<gene>
    <name evidence="3" type="ORF">FHK82_16660</name>
</gene>
<feature type="domain" description="HMA" evidence="2">
    <location>
        <begin position="15"/>
        <end position="81"/>
    </location>
</feature>
<comment type="caution">
    <text evidence="3">The sequence shown here is derived from an EMBL/GenBank/DDBJ whole genome shotgun (WGS) entry which is preliminary data.</text>
</comment>
<evidence type="ECO:0000256" key="1">
    <source>
        <dbReference type="SAM" id="MobiDB-lite"/>
    </source>
</evidence>
<dbReference type="PROSITE" id="PS50846">
    <property type="entry name" value="HMA_2"/>
    <property type="match status" value="1"/>
</dbReference>
<dbReference type="AlphaFoldDB" id="A0A558CMP8"/>
<organism evidence="3 4">
    <name type="scientific">Sedimenticola thiotaurini</name>
    <dbReference type="NCBI Taxonomy" id="1543721"/>
    <lineage>
        <taxon>Bacteria</taxon>
        <taxon>Pseudomonadati</taxon>
        <taxon>Pseudomonadota</taxon>
        <taxon>Gammaproteobacteria</taxon>
        <taxon>Chromatiales</taxon>
        <taxon>Sedimenticolaceae</taxon>
        <taxon>Sedimenticola</taxon>
    </lineage>
</organism>
<reference evidence="3 4" key="1">
    <citation type="submission" date="2019-07" db="EMBL/GenBank/DDBJ databases">
        <title>The pathways for chlorine oxyanion respiration interact through the shared metabolite chlorate.</title>
        <authorList>
            <person name="Barnum T.P."/>
            <person name="Cheng Y."/>
            <person name="Hill K.A."/>
            <person name="Lucas L.N."/>
            <person name="Carlson H.K."/>
            <person name="Coates J.D."/>
        </authorList>
    </citation>
    <scope>NUCLEOTIDE SEQUENCE [LARGE SCALE GENOMIC DNA]</scope>
    <source>
        <strain evidence="3">BK-3</strain>
    </source>
</reference>
<dbReference type="GO" id="GO:0046872">
    <property type="term" value="F:metal ion binding"/>
    <property type="evidence" value="ECO:0007669"/>
    <property type="project" value="InterPro"/>
</dbReference>
<feature type="region of interest" description="Disordered" evidence="1">
    <location>
        <begin position="103"/>
        <end position="129"/>
    </location>
</feature>